<proteinExistence type="predicted"/>
<dbReference type="PANTHER" id="PTHR46401">
    <property type="entry name" value="GLYCOSYLTRANSFERASE WBBK-RELATED"/>
    <property type="match status" value="1"/>
</dbReference>
<evidence type="ECO:0000259" key="2">
    <source>
        <dbReference type="Pfam" id="PF00534"/>
    </source>
</evidence>
<protein>
    <submittedName>
        <fullName evidence="3">Glycosyltransferase</fullName>
        <ecNumber evidence="3">2.4.-.-</ecNumber>
    </submittedName>
</protein>
<evidence type="ECO:0000313" key="3">
    <source>
        <dbReference type="EMBL" id="MBW8687353.1"/>
    </source>
</evidence>
<dbReference type="EC" id="2.4.-.-" evidence="3"/>
<accession>A0ABS7GI24</accession>
<name>A0ABS7GI24_9BACT</name>
<dbReference type="EMBL" id="JAICCF010000004">
    <property type="protein sequence ID" value="MBW8687353.1"/>
    <property type="molecule type" value="Genomic_DNA"/>
</dbReference>
<evidence type="ECO:0000313" key="4">
    <source>
        <dbReference type="Proteomes" id="UP000812961"/>
    </source>
</evidence>
<gene>
    <name evidence="3" type="ORF">K1Y79_23660</name>
</gene>
<dbReference type="Pfam" id="PF00534">
    <property type="entry name" value="Glycos_transf_1"/>
    <property type="match status" value="1"/>
</dbReference>
<keyword evidence="3" id="KW-0328">Glycosyltransferase</keyword>
<dbReference type="InterPro" id="IPR001296">
    <property type="entry name" value="Glyco_trans_1"/>
</dbReference>
<dbReference type="Proteomes" id="UP000812961">
    <property type="component" value="Unassembled WGS sequence"/>
</dbReference>
<dbReference type="GO" id="GO:0016757">
    <property type="term" value="F:glycosyltransferase activity"/>
    <property type="evidence" value="ECO:0007669"/>
    <property type="project" value="UniProtKB-KW"/>
</dbReference>
<comment type="caution">
    <text evidence="3">The sequence shown here is derived from an EMBL/GenBank/DDBJ whole genome shotgun (WGS) entry which is preliminary data.</text>
</comment>
<keyword evidence="1 3" id="KW-0808">Transferase</keyword>
<feature type="domain" description="Glycosyl transferase family 1" evidence="2">
    <location>
        <begin position="193"/>
        <end position="348"/>
    </location>
</feature>
<dbReference type="PANTHER" id="PTHR46401:SF2">
    <property type="entry name" value="GLYCOSYLTRANSFERASE WBBK-RELATED"/>
    <property type="match status" value="1"/>
</dbReference>
<sequence>MKLFINAHNLRFGGGRTVGFNIINYYASHPEVSSLVVAVPEGCGYERFAGHGKVKLVVFNRLFNRSLFKIVSNYLVLPVQLAVSRPDYILSLGNVAIPTGRAQFLLVHQPYLAYPESAVWKRIREDDPPFYRYITNMLRLIKANLRYVSVLGVQTEAMKKRLSRLYRIPEQRIVVIPNAVSFTSVSVDSDSERRADEQDIRLLFLSKYYPHKNFEILYEVGKVIIAKQLPLRITVTIDKTENDGSRRFLERIEELGLASVIVNQGNVPLEDIPAVYGQHDGLLLPTFLESFSGTYIEAMHFGRPIFTSNMDFAREVCKDAAYYFDPDNPEDITSVIIEAFNDPQKMKNKVIRGKELMQQAKTWDDIGKFIDTSILKIAK</sequence>
<dbReference type="SUPFAM" id="SSF53756">
    <property type="entry name" value="UDP-Glycosyltransferase/glycogen phosphorylase"/>
    <property type="match status" value="1"/>
</dbReference>
<organism evidence="3 4">
    <name type="scientific">Chitinophaga rhizophila</name>
    <dbReference type="NCBI Taxonomy" id="2866212"/>
    <lineage>
        <taxon>Bacteria</taxon>
        <taxon>Pseudomonadati</taxon>
        <taxon>Bacteroidota</taxon>
        <taxon>Chitinophagia</taxon>
        <taxon>Chitinophagales</taxon>
        <taxon>Chitinophagaceae</taxon>
        <taxon>Chitinophaga</taxon>
    </lineage>
</organism>
<dbReference type="Gene3D" id="3.40.50.2000">
    <property type="entry name" value="Glycogen Phosphorylase B"/>
    <property type="match status" value="2"/>
</dbReference>
<evidence type="ECO:0000256" key="1">
    <source>
        <dbReference type="ARBA" id="ARBA00022679"/>
    </source>
</evidence>
<reference evidence="3 4" key="1">
    <citation type="submission" date="2021-08" db="EMBL/GenBank/DDBJ databases">
        <title>The genome sequence of Chitinophaga sp. B61.</title>
        <authorList>
            <person name="Zhang X."/>
        </authorList>
    </citation>
    <scope>NUCLEOTIDE SEQUENCE [LARGE SCALE GENOMIC DNA]</scope>
    <source>
        <strain evidence="3 4">B61</strain>
    </source>
</reference>
<keyword evidence="4" id="KW-1185">Reference proteome</keyword>
<dbReference type="RefSeq" id="WP_220252668.1">
    <property type="nucleotide sequence ID" value="NZ_JAICCF010000004.1"/>
</dbReference>